<protein>
    <submittedName>
        <fullName evidence="2">Uncharacterized protein</fullName>
    </submittedName>
</protein>
<accession>A0A6A6I901</accession>
<evidence type="ECO:0000256" key="1">
    <source>
        <dbReference type="SAM" id="MobiDB-lite"/>
    </source>
</evidence>
<evidence type="ECO:0000313" key="3">
    <source>
        <dbReference type="Proteomes" id="UP000800094"/>
    </source>
</evidence>
<reference evidence="2" key="1">
    <citation type="journal article" date="2020" name="Stud. Mycol.">
        <title>101 Dothideomycetes genomes: a test case for predicting lifestyles and emergence of pathogens.</title>
        <authorList>
            <person name="Haridas S."/>
            <person name="Albert R."/>
            <person name="Binder M."/>
            <person name="Bloem J."/>
            <person name="Labutti K."/>
            <person name="Salamov A."/>
            <person name="Andreopoulos B."/>
            <person name="Baker S."/>
            <person name="Barry K."/>
            <person name="Bills G."/>
            <person name="Bluhm B."/>
            <person name="Cannon C."/>
            <person name="Castanera R."/>
            <person name="Culley D."/>
            <person name="Daum C."/>
            <person name="Ezra D."/>
            <person name="Gonzalez J."/>
            <person name="Henrissat B."/>
            <person name="Kuo A."/>
            <person name="Liang C."/>
            <person name="Lipzen A."/>
            <person name="Lutzoni F."/>
            <person name="Magnuson J."/>
            <person name="Mondo S."/>
            <person name="Nolan M."/>
            <person name="Ohm R."/>
            <person name="Pangilinan J."/>
            <person name="Park H.-J."/>
            <person name="Ramirez L."/>
            <person name="Alfaro M."/>
            <person name="Sun H."/>
            <person name="Tritt A."/>
            <person name="Yoshinaga Y."/>
            <person name="Zwiers L.-H."/>
            <person name="Turgeon B."/>
            <person name="Goodwin S."/>
            <person name="Spatafora J."/>
            <person name="Crous P."/>
            <person name="Grigoriev I."/>
        </authorList>
    </citation>
    <scope>NUCLEOTIDE SEQUENCE</scope>
    <source>
        <strain evidence="2">CBS 122368</strain>
    </source>
</reference>
<feature type="compositionally biased region" description="Basic and acidic residues" evidence="1">
    <location>
        <begin position="267"/>
        <end position="280"/>
    </location>
</feature>
<gene>
    <name evidence="2" type="ORF">BU26DRAFT_340562</name>
</gene>
<dbReference type="Proteomes" id="UP000800094">
    <property type="component" value="Unassembled WGS sequence"/>
</dbReference>
<evidence type="ECO:0000313" key="2">
    <source>
        <dbReference type="EMBL" id="KAF2247045.1"/>
    </source>
</evidence>
<feature type="region of interest" description="Disordered" evidence="1">
    <location>
        <begin position="254"/>
        <end position="280"/>
    </location>
</feature>
<dbReference type="EMBL" id="ML987197">
    <property type="protein sequence ID" value="KAF2247045.1"/>
    <property type="molecule type" value="Genomic_DNA"/>
</dbReference>
<keyword evidence="3" id="KW-1185">Reference proteome</keyword>
<proteinExistence type="predicted"/>
<dbReference type="AlphaFoldDB" id="A0A6A6I901"/>
<feature type="compositionally biased region" description="Pro residues" evidence="1">
    <location>
        <begin position="47"/>
        <end position="57"/>
    </location>
</feature>
<dbReference type="GeneID" id="54575634"/>
<organism evidence="2 3">
    <name type="scientific">Trematosphaeria pertusa</name>
    <dbReference type="NCBI Taxonomy" id="390896"/>
    <lineage>
        <taxon>Eukaryota</taxon>
        <taxon>Fungi</taxon>
        <taxon>Dikarya</taxon>
        <taxon>Ascomycota</taxon>
        <taxon>Pezizomycotina</taxon>
        <taxon>Dothideomycetes</taxon>
        <taxon>Pleosporomycetidae</taxon>
        <taxon>Pleosporales</taxon>
        <taxon>Massarineae</taxon>
        <taxon>Trematosphaeriaceae</taxon>
        <taxon>Trematosphaeria</taxon>
    </lineage>
</organism>
<dbReference type="OrthoDB" id="3712212at2759"/>
<feature type="region of interest" description="Disordered" evidence="1">
    <location>
        <begin position="39"/>
        <end position="67"/>
    </location>
</feature>
<name>A0A6A6I901_9PLEO</name>
<feature type="region of interest" description="Disordered" evidence="1">
    <location>
        <begin position="1"/>
        <end position="21"/>
    </location>
</feature>
<sequence length="280" mass="31465">MDFSNSAFRIPRSAPTLSNDTMSHTQMVQACRFGWAAGPNSNGTSTPPAPPSAPPRTPATTSTDDTRSRRLIPCRGRLYHQLTCSHRIRTDLVEDCGANCLEPFGAASNTSFYCQECVEKECAKIWEVREARLNALYPPIDQMTKDQYETWYEERRQLEAQFEQEHKRFAVGLKASSRPSNICSALEASREEMDFASELDSLSLSLMSSNDSTSTQIQPTRHRVSLPNDASEQLHWSLNSLAIDRGSCGVEYSASSRTNGVPAMRSMTEDELWRKPRERN</sequence>
<dbReference type="RefSeq" id="XP_033682049.1">
    <property type="nucleotide sequence ID" value="XM_033822304.1"/>
</dbReference>